<evidence type="ECO:0008006" key="3">
    <source>
        <dbReference type="Google" id="ProtNLM"/>
    </source>
</evidence>
<dbReference type="GO" id="GO:0003735">
    <property type="term" value="F:structural constituent of ribosome"/>
    <property type="evidence" value="ECO:0007669"/>
    <property type="project" value="InterPro"/>
</dbReference>
<dbReference type="Pfam" id="PF16053">
    <property type="entry name" value="MRP-S34"/>
    <property type="match status" value="1"/>
</dbReference>
<name>A0AAV2H9U1_LYMST</name>
<dbReference type="PANTHER" id="PTHR28589">
    <property type="entry name" value="28S RIBOSOMAL PROTEIN S34, MITOCHONDRIAL"/>
    <property type="match status" value="1"/>
</dbReference>
<dbReference type="PANTHER" id="PTHR28589:SF1">
    <property type="entry name" value="SMALL RIBOSOMAL SUBUNIT PROTEIN MS34"/>
    <property type="match status" value="1"/>
</dbReference>
<protein>
    <recommendedName>
        <fullName evidence="3">28S ribosomal protein S34, mitochondrial</fullName>
    </recommendedName>
</protein>
<organism evidence="1 2">
    <name type="scientific">Lymnaea stagnalis</name>
    <name type="common">Great pond snail</name>
    <name type="synonym">Helix stagnalis</name>
    <dbReference type="NCBI Taxonomy" id="6523"/>
    <lineage>
        <taxon>Eukaryota</taxon>
        <taxon>Metazoa</taxon>
        <taxon>Spiralia</taxon>
        <taxon>Lophotrochozoa</taxon>
        <taxon>Mollusca</taxon>
        <taxon>Gastropoda</taxon>
        <taxon>Heterobranchia</taxon>
        <taxon>Euthyneura</taxon>
        <taxon>Panpulmonata</taxon>
        <taxon>Hygrophila</taxon>
        <taxon>Lymnaeoidea</taxon>
        <taxon>Lymnaeidae</taxon>
        <taxon>Lymnaea</taxon>
    </lineage>
</organism>
<reference evidence="1 2" key="1">
    <citation type="submission" date="2024-04" db="EMBL/GenBank/DDBJ databases">
        <authorList>
            <consortium name="Genoscope - CEA"/>
            <person name="William W."/>
        </authorList>
    </citation>
    <scope>NUCLEOTIDE SEQUENCE [LARGE SCALE GENOMIC DNA]</scope>
</reference>
<sequence length="162" mass="18926">MPIRYIGREPFHKGKSLFEICRQLRDLGVGRVVYRKSFALKWPTQLSYYRLTQVTPDMTCKEFCKGTAWGQMVFRGKETGLAEITSGHKFDWILVPKEEEEEYCKSPEVFDVDKIAIPKYIACPPLLEIVLKQEIKAKGMPVPEKIQIPFYADEYKKEITER</sequence>
<keyword evidence="2" id="KW-1185">Reference proteome</keyword>
<proteinExistence type="predicted"/>
<dbReference type="AlphaFoldDB" id="A0AAV2H9U1"/>
<evidence type="ECO:0000313" key="2">
    <source>
        <dbReference type="Proteomes" id="UP001497497"/>
    </source>
</evidence>
<dbReference type="Proteomes" id="UP001497497">
    <property type="component" value="Unassembled WGS sequence"/>
</dbReference>
<dbReference type="GO" id="GO:0005739">
    <property type="term" value="C:mitochondrion"/>
    <property type="evidence" value="ECO:0007669"/>
    <property type="project" value="InterPro"/>
</dbReference>
<dbReference type="EMBL" id="CAXITT010000041">
    <property type="protein sequence ID" value="CAL1528986.1"/>
    <property type="molecule type" value="Genomic_DNA"/>
</dbReference>
<dbReference type="InterPro" id="IPR032053">
    <property type="entry name" value="Ribosomal_mS34"/>
</dbReference>
<evidence type="ECO:0000313" key="1">
    <source>
        <dbReference type="EMBL" id="CAL1528986.1"/>
    </source>
</evidence>
<comment type="caution">
    <text evidence="1">The sequence shown here is derived from an EMBL/GenBank/DDBJ whole genome shotgun (WGS) entry which is preliminary data.</text>
</comment>
<gene>
    <name evidence="1" type="ORF">GSLYS_00003156001</name>
</gene>
<accession>A0AAV2H9U1</accession>